<dbReference type="eggNOG" id="COG3311">
    <property type="taxonomic scope" value="Bacteria"/>
</dbReference>
<dbReference type="PATRIC" id="fig|1115803.3.peg.1640"/>
<dbReference type="InterPro" id="IPR009061">
    <property type="entry name" value="DNA-bd_dom_put_sf"/>
</dbReference>
<name>J3JJK9_ACTNH</name>
<dbReference type="InterPro" id="IPR041657">
    <property type="entry name" value="HTH_17"/>
</dbReference>
<dbReference type="GO" id="GO:0003677">
    <property type="term" value="F:DNA binding"/>
    <property type="evidence" value="ECO:0007669"/>
    <property type="project" value="InterPro"/>
</dbReference>
<dbReference type="NCBIfam" id="TIGR01764">
    <property type="entry name" value="excise"/>
    <property type="match status" value="1"/>
</dbReference>
<comment type="caution">
    <text evidence="2">The sequence shown here is derived from an EMBL/GenBank/DDBJ whole genome shotgun (WGS) entry which is preliminary data.</text>
</comment>
<accession>J3JJK9</accession>
<evidence type="ECO:0000313" key="3">
    <source>
        <dbReference type="Proteomes" id="UP000007814"/>
    </source>
</evidence>
<gene>
    <name evidence="2" type="ORF">HMPREF1129_2077</name>
</gene>
<evidence type="ECO:0000313" key="2">
    <source>
        <dbReference type="EMBL" id="EJN84516.1"/>
    </source>
</evidence>
<dbReference type="EMBL" id="ALJK01000148">
    <property type="protein sequence ID" value="EJN84516.1"/>
    <property type="molecule type" value="Genomic_DNA"/>
</dbReference>
<sequence>MDRDKQWDHRSMSTRFLTIADVSEQLQLSSQAVRALIRSGDLPAIQVGARKLWRIEDQALEDYIQRQLASTRAMVAAGWGEDEEV</sequence>
<feature type="domain" description="Helix-turn-helix" evidence="1">
    <location>
        <begin position="16"/>
        <end position="67"/>
    </location>
</feature>
<dbReference type="Pfam" id="PF12728">
    <property type="entry name" value="HTH_17"/>
    <property type="match status" value="1"/>
</dbReference>
<organism evidence="2 3">
    <name type="scientific">Actinomyces naeslundii (strain ATCC 12104 / DSM 43013 / CCUG 2238 / JCM 8349 / NCTC 10301 / Howell 279)</name>
    <dbReference type="NCBI Taxonomy" id="1115803"/>
    <lineage>
        <taxon>Bacteria</taxon>
        <taxon>Bacillati</taxon>
        <taxon>Actinomycetota</taxon>
        <taxon>Actinomycetes</taxon>
        <taxon>Actinomycetales</taxon>
        <taxon>Actinomycetaceae</taxon>
        <taxon>Actinomyces</taxon>
    </lineage>
</organism>
<proteinExistence type="predicted"/>
<evidence type="ECO:0000259" key="1">
    <source>
        <dbReference type="Pfam" id="PF12728"/>
    </source>
</evidence>
<dbReference type="SUPFAM" id="SSF46955">
    <property type="entry name" value="Putative DNA-binding domain"/>
    <property type="match status" value="1"/>
</dbReference>
<reference evidence="2 3" key="1">
    <citation type="submission" date="2012-07" db="EMBL/GenBank/DDBJ databases">
        <authorList>
            <person name="Durkin A.S."/>
            <person name="McCorrison J."/>
            <person name="Torralba M."/>
            <person name="Gillis M."/>
            <person name="Methe B."/>
            <person name="Sutton G."/>
            <person name="Nelson K.E."/>
        </authorList>
    </citation>
    <scope>NUCLEOTIDE SEQUENCE [LARGE SCALE GENOMIC DNA]</scope>
    <source>
        <strain evidence="3">ATCC 12104 / DSM 43013 / CCUG 2238 / JCM 8349 / NCTC 10301 / Howell 279</strain>
    </source>
</reference>
<dbReference type="InterPro" id="IPR010093">
    <property type="entry name" value="SinI_DNA-bd"/>
</dbReference>
<protein>
    <submittedName>
        <fullName evidence="2">DNA binding domain protein, excisionase family</fullName>
    </submittedName>
</protein>
<dbReference type="Proteomes" id="UP000007814">
    <property type="component" value="Unassembled WGS sequence"/>
</dbReference>
<dbReference type="AlphaFoldDB" id="J3JJK9"/>